<name>A0ABY5M9D1_9ACTN</name>
<dbReference type="RefSeq" id="WP_232398575.1">
    <property type="nucleotide sequence ID" value="NZ_CP102173.1"/>
</dbReference>
<keyword evidence="2" id="KW-1185">Reference proteome</keyword>
<reference evidence="1 2" key="1">
    <citation type="submission" date="2022-08" db="EMBL/GenBank/DDBJ databases">
        <title>novel species in genus Aeromicrobium.</title>
        <authorList>
            <person name="Ye L."/>
        </authorList>
    </citation>
    <scope>NUCLEOTIDE SEQUENCE [LARGE SCALE GENOMIC DNA]</scope>
    <source>
        <strain evidence="2">zg-Y1379</strain>
    </source>
</reference>
<sequence>MGDQPALEASIEIAASPDEVWALVSDLPAMKHASPELVGTRLLGRPGVGRRGLNLNRRKGFVWPTITRITRWKPPVHDRGRGALAFHVWPTDVEWSYELTPVGDGIATVLTERRTAVVDPSWIVRATARLALGGADSHDREILAGMHRTLAHYRRAAER</sequence>
<dbReference type="InterPro" id="IPR019587">
    <property type="entry name" value="Polyketide_cyclase/dehydratase"/>
</dbReference>
<gene>
    <name evidence="1" type="ORF">NQV15_05355</name>
</gene>
<dbReference type="SUPFAM" id="SSF55961">
    <property type="entry name" value="Bet v1-like"/>
    <property type="match status" value="1"/>
</dbReference>
<dbReference type="Gene3D" id="3.30.530.20">
    <property type="match status" value="1"/>
</dbReference>
<dbReference type="InterPro" id="IPR023393">
    <property type="entry name" value="START-like_dom_sf"/>
</dbReference>
<organism evidence="1 2">
    <name type="scientific">Aeromicrobium wangtongii</name>
    <dbReference type="NCBI Taxonomy" id="2969247"/>
    <lineage>
        <taxon>Bacteria</taxon>
        <taxon>Bacillati</taxon>
        <taxon>Actinomycetota</taxon>
        <taxon>Actinomycetes</taxon>
        <taxon>Propionibacteriales</taxon>
        <taxon>Nocardioidaceae</taxon>
        <taxon>Aeromicrobium</taxon>
    </lineage>
</organism>
<dbReference type="CDD" id="cd07812">
    <property type="entry name" value="SRPBCC"/>
    <property type="match status" value="1"/>
</dbReference>
<dbReference type="EMBL" id="CP102173">
    <property type="protein sequence ID" value="UUP14738.1"/>
    <property type="molecule type" value="Genomic_DNA"/>
</dbReference>
<dbReference type="Pfam" id="PF10604">
    <property type="entry name" value="Polyketide_cyc2"/>
    <property type="match status" value="1"/>
</dbReference>
<protein>
    <submittedName>
        <fullName evidence="1">SRPBCC family protein</fullName>
    </submittedName>
</protein>
<accession>A0ABY5M9D1</accession>
<proteinExistence type="predicted"/>
<evidence type="ECO:0000313" key="1">
    <source>
        <dbReference type="EMBL" id="UUP14738.1"/>
    </source>
</evidence>
<evidence type="ECO:0000313" key="2">
    <source>
        <dbReference type="Proteomes" id="UP001316184"/>
    </source>
</evidence>
<dbReference type="Proteomes" id="UP001316184">
    <property type="component" value="Chromosome"/>
</dbReference>